<accession>A0A8H4VPE5</accession>
<feature type="region of interest" description="Disordered" evidence="1">
    <location>
        <begin position="23"/>
        <end position="55"/>
    </location>
</feature>
<dbReference type="PANTHER" id="PTHR42024:SF1">
    <property type="entry name" value="AMINO ACID PERMEASE_ SLC12A DOMAIN-CONTAINING PROTEIN"/>
    <property type="match status" value="1"/>
</dbReference>
<evidence type="ECO:0000313" key="4">
    <source>
        <dbReference type="Proteomes" id="UP000521872"/>
    </source>
</evidence>
<protein>
    <submittedName>
        <fullName evidence="3">Uncharacterized protein</fullName>
    </submittedName>
</protein>
<evidence type="ECO:0000313" key="3">
    <source>
        <dbReference type="EMBL" id="KAF4617127.1"/>
    </source>
</evidence>
<keyword evidence="2" id="KW-0812">Transmembrane</keyword>
<dbReference type="EMBL" id="JAACJL010000030">
    <property type="protein sequence ID" value="KAF4617127.1"/>
    <property type="molecule type" value="Genomic_DNA"/>
</dbReference>
<keyword evidence="2" id="KW-1133">Transmembrane helix</keyword>
<sequence>MDDHPKSFETAVVTKAVNFALPTSKKTHDDDQEKPKQSVQIDHSSVSSRSSATTDTPFPELHFTYSRLYIFLYALFLLICNLVIPILLFYPLITLTHLTKKTVIGISSGALGLSSCFDSPVRLYRLVRYRGTYGPLGHDVWWHLDFSMWAYTIALLIFAIPLAIAPAIPLFNFFLMSTVMLVGPLGLIFFISLFKPKLPFWCSSDPPGTKMKPAVFYVVEDVASVDFRHGKEFRRTLHERWHASPPFQRLMRQLTIYWTVSAAVYCGVTAAVSWAAPLNFAFAWTLAQLFIWARLSAIGCRILSRRGLKQERLWWEREKGEKVKRVTTSSTGSCV</sequence>
<keyword evidence="4" id="KW-1185">Reference proteome</keyword>
<feature type="transmembrane region" description="Helical" evidence="2">
    <location>
        <begin position="174"/>
        <end position="194"/>
    </location>
</feature>
<dbReference type="AlphaFoldDB" id="A0A8H4VPE5"/>
<feature type="transmembrane region" description="Helical" evidence="2">
    <location>
        <begin position="282"/>
        <end position="303"/>
    </location>
</feature>
<organism evidence="3 4">
    <name type="scientific">Agrocybe pediades</name>
    <dbReference type="NCBI Taxonomy" id="84607"/>
    <lineage>
        <taxon>Eukaryota</taxon>
        <taxon>Fungi</taxon>
        <taxon>Dikarya</taxon>
        <taxon>Basidiomycota</taxon>
        <taxon>Agaricomycotina</taxon>
        <taxon>Agaricomycetes</taxon>
        <taxon>Agaricomycetidae</taxon>
        <taxon>Agaricales</taxon>
        <taxon>Agaricineae</taxon>
        <taxon>Strophariaceae</taxon>
        <taxon>Agrocybe</taxon>
    </lineage>
</organism>
<reference evidence="3 4" key="1">
    <citation type="submission" date="2019-12" db="EMBL/GenBank/DDBJ databases">
        <authorList>
            <person name="Floudas D."/>
            <person name="Bentzer J."/>
            <person name="Ahren D."/>
            <person name="Johansson T."/>
            <person name="Persson P."/>
            <person name="Tunlid A."/>
        </authorList>
    </citation>
    <scope>NUCLEOTIDE SEQUENCE [LARGE SCALE GENOMIC DNA]</scope>
    <source>
        <strain evidence="3 4">CBS 102.39</strain>
    </source>
</reference>
<evidence type="ECO:0000256" key="1">
    <source>
        <dbReference type="SAM" id="MobiDB-lite"/>
    </source>
</evidence>
<evidence type="ECO:0000256" key="2">
    <source>
        <dbReference type="SAM" id="Phobius"/>
    </source>
</evidence>
<feature type="transmembrane region" description="Helical" evidence="2">
    <location>
        <begin position="148"/>
        <end position="168"/>
    </location>
</feature>
<feature type="transmembrane region" description="Helical" evidence="2">
    <location>
        <begin position="68"/>
        <end position="93"/>
    </location>
</feature>
<dbReference type="PANTHER" id="PTHR42024">
    <property type="entry name" value="AMINO ACID PERMEASE_ SLC12A DOMAIN-CONTAINING PROTEIN"/>
    <property type="match status" value="1"/>
</dbReference>
<gene>
    <name evidence="3" type="ORF">D9613_005783</name>
</gene>
<name>A0A8H4VPE5_9AGAR</name>
<keyword evidence="2" id="KW-0472">Membrane</keyword>
<dbReference type="Proteomes" id="UP000521872">
    <property type="component" value="Unassembled WGS sequence"/>
</dbReference>
<comment type="caution">
    <text evidence="3">The sequence shown here is derived from an EMBL/GenBank/DDBJ whole genome shotgun (WGS) entry which is preliminary data.</text>
</comment>
<feature type="compositionally biased region" description="Basic and acidic residues" evidence="1">
    <location>
        <begin position="26"/>
        <end position="36"/>
    </location>
</feature>
<proteinExistence type="predicted"/>
<feature type="transmembrane region" description="Helical" evidence="2">
    <location>
        <begin position="256"/>
        <end position="276"/>
    </location>
</feature>